<keyword evidence="2" id="KW-0902">Two-component regulatory system</keyword>
<dbReference type="SUPFAM" id="SSF46689">
    <property type="entry name" value="Homeodomain-like"/>
    <property type="match status" value="1"/>
</dbReference>
<gene>
    <name evidence="6" type="ORF">SAMN06265222_12219</name>
</gene>
<proteinExistence type="predicted"/>
<dbReference type="SMART" id="SM00448">
    <property type="entry name" value="REC"/>
    <property type="match status" value="1"/>
</dbReference>
<feature type="region of interest" description="Disordered" evidence="4">
    <location>
        <begin position="199"/>
        <end position="230"/>
    </location>
</feature>
<dbReference type="InterPro" id="IPR009057">
    <property type="entry name" value="Homeodomain-like_sf"/>
</dbReference>
<dbReference type="Gene3D" id="1.10.10.60">
    <property type="entry name" value="Homeodomain-like"/>
    <property type="match status" value="1"/>
</dbReference>
<comment type="caution">
    <text evidence="6">The sequence shown here is derived from an EMBL/GenBank/DDBJ whole genome shotgun (WGS) entry which is preliminary data.</text>
</comment>
<evidence type="ECO:0000259" key="5">
    <source>
        <dbReference type="PROSITE" id="PS50110"/>
    </source>
</evidence>
<dbReference type="InterPro" id="IPR002197">
    <property type="entry name" value="HTH_Fis"/>
</dbReference>
<dbReference type="EMBL" id="FXUG01000022">
    <property type="protein sequence ID" value="SMP76833.1"/>
    <property type="molecule type" value="Genomic_DNA"/>
</dbReference>
<dbReference type="InterPro" id="IPR050595">
    <property type="entry name" value="Bact_response_regulator"/>
</dbReference>
<feature type="compositionally biased region" description="Acidic residues" evidence="4">
    <location>
        <begin position="211"/>
        <end position="230"/>
    </location>
</feature>
<evidence type="ECO:0000256" key="3">
    <source>
        <dbReference type="PROSITE-ProRule" id="PRU00169"/>
    </source>
</evidence>
<protein>
    <submittedName>
        <fullName evidence="6">Two-component system, response regulator RegA</fullName>
    </submittedName>
</protein>
<feature type="modified residue" description="4-aspartylphosphate" evidence="3">
    <location>
        <position position="80"/>
    </location>
</feature>
<sequence length="230" mass="24942">MNLTPDSNDATASDVPPDPTVYTAEAVGASSILLVDDTEILRDRLAMAMRSRGLEARTASNYDEAVSVFRHAPTDLAVLDLRMPGRSGLDLLRKLLEIKPDCRILILSGFGSIPASIDAVRAGAVNFLSKPADADDILSAFLRGDEPNVPEGGLAFPAPSLARNEWEHIHRVLSDCGGNISEAARRLGIHRRSLQRKLRKRAPIDPKMPDAEELFEGEEHSDDDAAVDTP</sequence>
<dbReference type="InterPro" id="IPR011006">
    <property type="entry name" value="CheY-like_superfamily"/>
</dbReference>
<dbReference type="InterPro" id="IPR001789">
    <property type="entry name" value="Sig_transdc_resp-reg_receiver"/>
</dbReference>
<accession>A0ABY1QP50</accession>
<dbReference type="PANTHER" id="PTHR44591:SF14">
    <property type="entry name" value="PROTEIN PILG"/>
    <property type="match status" value="1"/>
</dbReference>
<dbReference type="RefSeq" id="WP_283435281.1">
    <property type="nucleotide sequence ID" value="NZ_CAWLDM010000001.1"/>
</dbReference>
<dbReference type="Pfam" id="PF00072">
    <property type="entry name" value="Response_reg"/>
    <property type="match status" value="1"/>
</dbReference>
<feature type="domain" description="Response regulatory" evidence="5">
    <location>
        <begin position="31"/>
        <end position="145"/>
    </location>
</feature>
<evidence type="ECO:0000256" key="4">
    <source>
        <dbReference type="SAM" id="MobiDB-lite"/>
    </source>
</evidence>
<evidence type="ECO:0000256" key="2">
    <source>
        <dbReference type="ARBA" id="ARBA00023012"/>
    </source>
</evidence>
<dbReference type="SUPFAM" id="SSF52172">
    <property type="entry name" value="CheY-like"/>
    <property type="match status" value="1"/>
</dbReference>
<dbReference type="PRINTS" id="PR01590">
    <property type="entry name" value="HTHFIS"/>
</dbReference>
<reference evidence="6 7" key="1">
    <citation type="submission" date="2017-05" db="EMBL/GenBank/DDBJ databases">
        <authorList>
            <person name="Varghese N."/>
            <person name="Submissions S."/>
        </authorList>
    </citation>
    <scope>NUCLEOTIDE SEQUENCE [LARGE SCALE GENOMIC DNA]</scope>
    <source>
        <strain evidence="6 7">DSM 25457</strain>
    </source>
</reference>
<name>A0ABY1QP50_9BACT</name>
<keyword evidence="1 3" id="KW-0597">Phosphoprotein</keyword>
<keyword evidence="7" id="KW-1185">Reference proteome</keyword>
<dbReference type="Proteomes" id="UP001158067">
    <property type="component" value="Unassembled WGS sequence"/>
</dbReference>
<evidence type="ECO:0000313" key="6">
    <source>
        <dbReference type="EMBL" id="SMP76833.1"/>
    </source>
</evidence>
<evidence type="ECO:0000313" key="7">
    <source>
        <dbReference type="Proteomes" id="UP001158067"/>
    </source>
</evidence>
<evidence type="ECO:0000256" key="1">
    <source>
        <dbReference type="ARBA" id="ARBA00022553"/>
    </source>
</evidence>
<dbReference type="PANTHER" id="PTHR44591">
    <property type="entry name" value="STRESS RESPONSE REGULATOR PROTEIN 1"/>
    <property type="match status" value="1"/>
</dbReference>
<dbReference type="PROSITE" id="PS50110">
    <property type="entry name" value="RESPONSE_REGULATORY"/>
    <property type="match status" value="1"/>
</dbReference>
<organism evidence="6 7">
    <name type="scientific">Neorhodopirellula lusitana</name>
    <dbReference type="NCBI Taxonomy" id="445327"/>
    <lineage>
        <taxon>Bacteria</taxon>
        <taxon>Pseudomonadati</taxon>
        <taxon>Planctomycetota</taxon>
        <taxon>Planctomycetia</taxon>
        <taxon>Pirellulales</taxon>
        <taxon>Pirellulaceae</taxon>
        <taxon>Neorhodopirellula</taxon>
    </lineage>
</organism>
<dbReference type="Pfam" id="PF02954">
    <property type="entry name" value="HTH_8"/>
    <property type="match status" value="1"/>
</dbReference>
<dbReference type="Gene3D" id="3.40.50.2300">
    <property type="match status" value="1"/>
</dbReference>